<evidence type="ECO:0000256" key="2">
    <source>
        <dbReference type="ARBA" id="ARBA00009525"/>
    </source>
</evidence>
<feature type="compositionally biased region" description="Polar residues" evidence="6">
    <location>
        <begin position="898"/>
        <end position="912"/>
    </location>
</feature>
<keyword evidence="4" id="KW-0234">DNA repair</keyword>
<feature type="compositionally biased region" description="Gly residues" evidence="6">
    <location>
        <begin position="721"/>
        <end position="735"/>
    </location>
</feature>
<dbReference type="GO" id="GO:0071942">
    <property type="term" value="C:XPC complex"/>
    <property type="evidence" value="ECO:0007669"/>
    <property type="project" value="TreeGrafter"/>
</dbReference>
<reference evidence="10" key="2">
    <citation type="journal article" date="2020" name="Nat. Commun.">
        <title>Large-scale genome sequencing of mycorrhizal fungi provides insights into the early evolution of symbiotic traits.</title>
        <authorList>
            <person name="Miyauchi S."/>
            <person name="Kiss E."/>
            <person name="Kuo A."/>
            <person name="Drula E."/>
            <person name="Kohler A."/>
            <person name="Sanchez-Garcia M."/>
            <person name="Morin E."/>
            <person name="Andreopoulos B."/>
            <person name="Barry K.W."/>
            <person name="Bonito G."/>
            <person name="Buee M."/>
            <person name="Carver A."/>
            <person name="Chen C."/>
            <person name="Cichocki N."/>
            <person name="Clum A."/>
            <person name="Culley D."/>
            <person name="Crous P.W."/>
            <person name="Fauchery L."/>
            <person name="Girlanda M."/>
            <person name="Hayes R.D."/>
            <person name="Keri Z."/>
            <person name="LaButti K."/>
            <person name="Lipzen A."/>
            <person name="Lombard V."/>
            <person name="Magnuson J."/>
            <person name="Maillard F."/>
            <person name="Murat C."/>
            <person name="Nolan M."/>
            <person name="Ohm R.A."/>
            <person name="Pangilinan J."/>
            <person name="Pereira M.F."/>
            <person name="Perotto S."/>
            <person name="Peter M."/>
            <person name="Pfister S."/>
            <person name="Riley R."/>
            <person name="Sitrit Y."/>
            <person name="Stielow J.B."/>
            <person name="Szollosi G."/>
            <person name="Zifcakova L."/>
            <person name="Stursova M."/>
            <person name="Spatafora J.W."/>
            <person name="Tedersoo L."/>
            <person name="Vaario L.M."/>
            <person name="Yamada A."/>
            <person name="Yan M."/>
            <person name="Wang P."/>
            <person name="Xu J."/>
            <person name="Bruns T."/>
            <person name="Baldrian P."/>
            <person name="Vilgalys R."/>
            <person name="Dunand C."/>
            <person name="Henrissat B."/>
            <person name="Grigoriev I.V."/>
            <person name="Hibbett D."/>
            <person name="Nagy L.G."/>
            <person name="Martin F.M."/>
        </authorList>
    </citation>
    <scope>NUCLEOTIDE SEQUENCE</scope>
    <source>
        <strain evidence="10">Prilba</strain>
    </source>
</reference>
<feature type="domain" description="Rad4 beta-hairpin" evidence="7">
    <location>
        <begin position="480"/>
        <end position="531"/>
    </location>
</feature>
<evidence type="ECO:0000256" key="6">
    <source>
        <dbReference type="SAM" id="MobiDB-lite"/>
    </source>
</evidence>
<dbReference type="GO" id="GO:0003697">
    <property type="term" value="F:single-stranded DNA binding"/>
    <property type="evidence" value="ECO:0007669"/>
    <property type="project" value="TreeGrafter"/>
</dbReference>
<reference evidence="10" key="1">
    <citation type="submission" date="2019-10" db="EMBL/GenBank/DDBJ databases">
        <authorList>
            <consortium name="DOE Joint Genome Institute"/>
            <person name="Kuo A."/>
            <person name="Miyauchi S."/>
            <person name="Kiss E."/>
            <person name="Drula E."/>
            <person name="Kohler A."/>
            <person name="Sanchez-Garcia M."/>
            <person name="Andreopoulos B."/>
            <person name="Barry K.W."/>
            <person name="Bonito G."/>
            <person name="Buee M."/>
            <person name="Carver A."/>
            <person name="Chen C."/>
            <person name="Cichocki N."/>
            <person name="Clum A."/>
            <person name="Culley D."/>
            <person name="Crous P.W."/>
            <person name="Fauchery L."/>
            <person name="Girlanda M."/>
            <person name="Hayes R."/>
            <person name="Keri Z."/>
            <person name="LaButti K."/>
            <person name="Lipzen A."/>
            <person name="Lombard V."/>
            <person name="Magnuson J."/>
            <person name="Maillard F."/>
            <person name="Morin E."/>
            <person name="Murat C."/>
            <person name="Nolan M."/>
            <person name="Ohm R."/>
            <person name="Pangilinan J."/>
            <person name="Pereira M."/>
            <person name="Perotto S."/>
            <person name="Peter M."/>
            <person name="Riley R."/>
            <person name="Sitrit Y."/>
            <person name="Stielow B."/>
            <person name="Szollosi G."/>
            <person name="Zifcakova L."/>
            <person name="Stursova M."/>
            <person name="Spatafora J.W."/>
            <person name="Tedersoo L."/>
            <person name="Vaario L.-M."/>
            <person name="Yamada A."/>
            <person name="Yan M."/>
            <person name="Wang P."/>
            <person name="Xu J."/>
            <person name="Bruns T."/>
            <person name="Baldrian P."/>
            <person name="Vilgalys R."/>
            <person name="Henrissat B."/>
            <person name="Grigoriev I.V."/>
            <person name="Hibbett D."/>
            <person name="Nagy L.G."/>
            <person name="Martin F.M."/>
        </authorList>
    </citation>
    <scope>NUCLEOTIDE SEQUENCE</scope>
    <source>
        <strain evidence="10">Prilba</strain>
    </source>
</reference>
<dbReference type="PANTHER" id="PTHR12135:SF0">
    <property type="entry name" value="DNA REPAIR PROTEIN COMPLEMENTING XP-C CELLS"/>
    <property type="match status" value="1"/>
</dbReference>
<keyword evidence="5" id="KW-0539">Nucleus</keyword>
<dbReference type="InterPro" id="IPR042488">
    <property type="entry name" value="Rad4_BHD3_sf"/>
</dbReference>
<dbReference type="FunFam" id="3.30.70.2460:FF:000001">
    <property type="entry name" value="DNA repair protein Rad4 family"/>
    <property type="match status" value="1"/>
</dbReference>
<dbReference type="SMART" id="SM01030">
    <property type="entry name" value="BHD_1"/>
    <property type="match status" value="1"/>
</dbReference>
<gene>
    <name evidence="10" type="ORF">DFH94DRAFT_638861</name>
</gene>
<dbReference type="Pfam" id="PF10404">
    <property type="entry name" value="BHD_2"/>
    <property type="match status" value="1"/>
</dbReference>
<evidence type="ECO:0000256" key="4">
    <source>
        <dbReference type="ARBA" id="ARBA00023204"/>
    </source>
</evidence>
<dbReference type="EMBL" id="WHVB01000035">
    <property type="protein sequence ID" value="KAF8467598.1"/>
    <property type="molecule type" value="Genomic_DNA"/>
</dbReference>
<dbReference type="Gene3D" id="3.90.260.10">
    <property type="entry name" value="Transglutaminase-like"/>
    <property type="match status" value="1"/>
</dbReference>
<dbReference type="Pfam" id="PF01841">
    <property type="entry name" value="Transglut_core"/>
    <property type="match status" value="1"/>
</dbReference>
<dbReference type="InterPro" id="IPR002931">
    <property type="entry name" value="Transglutaminase-like"/>
</dbReference>
<accession>A0A9P5JWQ9</accession>
<evidence type="ECO:0000259" key="7">
    <source>
        <dbReference type="SMART" id="SM01030"/>
    </source>
</evidence>
<dbReference type="InterPro" id="IPR018327">
    <property type="entry name" value="BHD_2"/>
</dbReference>
<organism evidence="10 11">
    <name type="scientific">Russula ochroleuca</name>
    <dbReference type="NCBI Taxonomy" id="152965"/>
    <lineage>
        <taxon>Eukaryota</taxon>
        <taxon>Fungi</taxon>
        <taxon>Dikarya</taxon>
        <taxon>Basidiomycota</taxon>
        <taxon>Agaricomycotina</taxon>
        <taxon>Agaricomycetes</taxon>
        <taxon>Russulales</taxon>
        <taxon>Russulaceae</taxon>
        <taxon>Russula</taxon>
    </lineage>
</organism>
<dbReference type="GO" id="GO:0003684">
    <property type="term" value="F:damaged DNA binding"/>
    <property type="evidence" value="ECO:0007669"/>
    <property type="project" value="InterPro"/>
</dbReference>
<dbReference type="Pfam" id="PF03835">
    <property type="entry name" value="Rad4"/>
    <property type="match status" value="1"/>
</dbReference>
<dbReference type="Pfam" id="PF10403">
    <property type="entry name" value="BHD_1"/>
    <property type="match status" value="1"/>
</dbReference>
<dbReference type="InterPro" id="IPR036985">
    <property type="entry name" value="Transglutaminase-like_sf"/>
</dbReference>
<dbReference type="SMART" id="SM01032">
    <property type="entry name" value="BHD_3"/>
    <property type="match status" value="1"/>
</dbReference>
<dbReference type="Pfam" id="PF10405">
    <property type="entry name" value="BHD_3"/>
    <property type="match status" value="1"/>
</dbReference>
<feature type="compositionally biased region" description="Basic residues" evidence="6">
    <location>
        <begin position="954"/>
        <end position="963"/>
    </location>
</feature>
<feature type="region of interest" description="Disordered" evidence="6">
    <location>
        <begin position="893"/>
        <end position="1037"/>
    </location>
</feature>
<feature type="domain" description="Rad4 beta-hairpin" evidence="9">
    <location>
        <begin position="607"/>
        <end position="681"/>
    </location>
</feature>
<name>A0A9P5JWQ9_9AGAM</name>
<evidence type="ECO:0000256" key="5">
    <source>
        <dbReference type="ARBA" id="ARBA00023242"/>
    </source>
</evidence>
<dbReference type="Proteomes" id="UP000759537">
    <property type="component" value="Unassembled WGS sequence"/>
</dbReference>
<dbReference type="GO" id="GO:0006289">
    <property type="term" value="P:nucleotide-excision repair"/>
    <property type="evidence" value="ECO:0007669"/>
    <property type="project" value="InterPro"/>
</dbReference>
<feature type="compositionally biased region" description="Basic and acidic residues" evidence="6">
    <location>
        <begin position="917"/>
        <end position="953"/>
    </location>
</feature>
<proteinExistence type="inferred from homology"/>
<dbReference type="OrthoDB" id="300780at2759"/>
<evidence type="ECO:0000313" key="11">
    <source>
        <dbReference type="Proteomes" id="UP000759537"/>
    </source>
</evidence>
<keyword evidence="11" id="KW-1185">Reference proteome</keyword>
<comment type="similarity">
    <text evidence="2">Belongs to the XPC family.</text>
</comment>
<dbReference type="GO" id="GO:0000111">
    <property type="term" value="C:nucleotide-excision repair factor 2 complex"/>
    <property type="evidence" value="ECO:0007669"/>
    <property type="project" value="TreeGrafter"/>
</dbReference>
<dbReference type="InterPro" id="IPR004583">
    <property type="entry name" value="DNA_repair_Rad4"/>
</dbReference>
<dbReference type="Gene3D" id="3.30.70.2460">
    <property type="entry name" value="Rad4, beta-hairpin domain BHD3"/>
    <property type="match status" value="1"/>
</dbReference>
<dbReference type="AlphaFoldDB" id="A0A9P5JWQ9"/>
<feature type="compositionally biased region" description="Basic residues" evidence="6">
    <location>
        <begin position="1001"/>
        <end position="1011"/>
    </location>
</feature>
<dbReference type="InterPro" id="IPR018325">
    <property type="entry name" value="Rad4/PNGase_transGLS-fold"/>
</dbReference>
<evidence type="ECO:0000313" key="10">
    <source>
        <dbReference type="EMBL" id="KAF8467598.1"/>
    </source>
</evidence>
<feature type="region of interest" description="Disordered" evidence="6">
    <location>
        <begin position="265"/>
        <end position="294"/>
    </location>
</feature>
<feature type="compositionally biased region" description="Basic and acidic residues" evidence="6">
    <location>
        <begin position="272"/>
        <end position="287"/>
    </location>
</feature>
<dbReference type="Gene3D" id="2.20.20.110">
    <property type="entry name" value="Rad4, beta-hairpin domain BHD1"/>
    <property type="match status" value="1"/>
</dbReference>
<dbReference type="SMART" id="SM01031">
    <property type="entry name" value="BHD_2"/>
    <property type="match status" value="1"/>
</dbReference>
<dbReference type="Gene3D" id="3.30.60.290">
    <property type="entry name" value="Rad4, beta-hairpin domain BHD2"/>
    <property type="match status" value="1"/>
</dbReference>
<dbReference type="PANTHER" id="PTHR12135">
    <property type="entry name" value="DNA REPAIR PROTEIN XP-C / RAD4"/>
    <property type="match status" value="1"/>
</dbReference>
<evidence type="ECO:0000259" key="8">
    <source>
        <dbReference type="SMART" id="SM01031"/>
    </source>
</evidence>
<evidence type="ECO:0000256" key="3">
    <source>
        <dbReference type="ARBA" id="ARBA00022763"/>
    </source>
</evidence>
<dbReference type="GO" id="GO:0005737">
    <property type="term" value="C:cytoplasm"/>
    <property type="evidence" value="ECO:0007669"/>
    <property type="project" value="TreeGrafter"/>
</dbReference>
<dbReference type="SUPFAM" id="SSF54001">
    <property type="entry name" value="Cysteine proteinases"/>
    <property type="match status" value="1"/>
</dbReference>
<evidence type="ECO:0000259" key="9">
    <source>
        <dbReference type="SMART" id="SM01032"/>
    </source>
</evidence>
<dbReference type="InterPro" id="IPR018326">
    <property type="entry name" value="Rad4_beta-hairpin_dom1"/>
</dbReference>
<dbReference type="GO" id="GO:0006298">
    <property type="term" value="P:mismatch repair"/>
    <property type="evidence" value="ECO:0007669"/>
    <property type="project" value="TreeGrafter"/>
</dbReference>
<keyword evidence="3" id="KW-0227">DNA damage</keyword>
<dbReference type="InterPro" id="IPR018328">
    <property type="entry name" value="Rad4_beta-hairpin_dom3"/>
</dbReference>
<comment type="subcellular location">
    <subcellularLocation>
        <location evidence="1">Nucleus</location>
    </subcellularLocation>
</comment>
<comment type="caution">
    <text evidence="10">The sequence shown here is derived from an EMBL/GenBank/DDBJ whole genome shotgun (WGS) entry which is preliminary data.</text>
</comment>
<sequence length="1048" mass="114960">MSTHDITRPTDDFFSDSEDELDWEEVVVPQAQHIQLEDQAGPSTRPNIEVTLEAYPTQRKGKTQKKSPGGISHAERLLRIDCHKAHTVALIANASTRNKWINDELLQARLLSLTPLPIQNSFAMIHKSRIPDDVKRGYLFEQAVLRLASWWADTFFTVRPTGHLRSRTFEDVQRVLLSNGLFDLTDKGKGKALYEGVDSPEDLFEDDQVEVVRSAKSLMKHALMRSGSRDVSSQLFTALCRALGIPARLVVSLQSVPWQANVGRSKTLAKQKGSDSKGKAVEPRDAEDGSEDVQQVGVSQQNGYSSGDDVQIVTDAANKTTSTRPNGKGKMSNTVQLRISKSSGQRLGSSNPPAASDPLTTPPVFWTEVFSRPDVRWLPVDPIRAIVNKRKVLDPTSVGTTSRSGIADNRMMYVLAVEEDGYMRDVTPRYAKQYSAKVAKAQSGGRGRREWWSQVVRTVTRPYRLHRDDVEDDELIVNQFTEGMPTTMTGFKDHPFYVLERHLHRDQVISVDAHELGKFRGEPVYSRSQVLHLKAAENWMRHGRVVRAGEQPLKYVKQRAATLNRRRELEVRSEVEGANGGGAVMQGLYSEGQTEAYIPPPVIDGKIPKNNFGNIDLYTRSMLPAGAAYIPHKGAAKIARQLGFDHAEAVTSFEFRKGKAYPVISGIVVVAENEDIILEAYWEAEHAAAQKEQEKRQQAVLNRWTKLVHGLRIRQRMREQYGGGAHGSGTSGLGDVGASSAVARGNDHDHDSHDDEVEVQPATVGGFLTGVEDVVRPYSLPRPVHVVFSSPPRSPNTSGRASPSPALAGPGTLLAPVDDDAGEERSQAPSPFPVEDVEDLETDTMSGLEEGAQSQRVRRIPKSMAALAAEAAEAEARHATAVDVAGAPQICGKGEEAASTTPLRISRTATHATGTRTKTETGTKSRTRTETKSETGTKSRTRTETETETETKSRSKTGARAKAKAMTTSSRKRARTRDNGESASGCVESGSDGGGSTGRPRVAKRARKHRQVPVPSSDRVLRTRKGKSPALLAQEREQELAVQRALVG</sequence>
<evidence type="ECO:0000256" key="1">
    <source>
        <dbReference type="ARBA" id="ARBA00004123"/>
    </source>
</evidence>
<protein>
    <submittedName>
        <fullName evidence="10">Rad4-domain-containing protein</fullName>
    </submittedName>
</protein>
<feature type="region of interest" description="Disordered" evidence="6">
    <location>
        <begin position="787"/>
        <end position="836"/>
    </location>
</feature>
<feature type="domain" description="Rad4 beta-hairpin" evidence="8">
    <location>
        <begin position="533"/>
        <end position="600"/>
    </location>
</feature>
<dbReference type="InterPro" id="IPR038765">
    <property type="entry name" value="Papain-like_cys_pep_sf"/>
</dbReference>
<feature type="region of interest" description="Disordered" evidence="6">
    <location>
        <begin position="720"/>
        <end position="758"/>
    </location>
</feature>